<keyword evidence="6" id="KW-1185">Reference proteome</keyword>
<protein>
    <submittedName>
        <fullName evidence="5">Response regulator</fullName>
    </submittedName>
</protein>
<dbReference type="Gene3D" id="3.30.70.270">
    <property type="match status" value="1"/>
</dbReference>
<dbReference type="Proteomes" id="UP001149140">
    <property type="component" value="Unassembled WGS sequence"/>
</dbReference>
<dbReference type="Gene3D" id="3.40.50.2300">
    <property type="match status" value="2"/>
</dbReference>
<evidence type="ECO:0000259" key="3">
    <source>
        <dbReference type="PROSITE" id="PS50110"/>
    </source>
</evidence>
<accession>A0A9X3S6H2</accession>
<dbReference type="InterPro" id="IPR001789">
    <property type="entry name" value="Sig_transdc_resp-reg_receiver"/>
</dbReference>
<dbReference type="PROSITE" id="PS50110">
    <property type="entry name" value="RESPONSE_REGULATORY"/>
    <property type="match status" value="2"/>
</dbReference>
<dbReference type="InterPro" id="IPR050595">
    <property type="entry name" value="Bact_response_regulator"/>
</dbReference>
<dbReference type="GO" id="GO:0000160">
    <property type="term" value="P:phosphorelay signal transduction system"/>
    <property type="evidence" value="ECO:0007669"/>
    <property type="project" value="InterPro"/>
</dbReference>
<dbReference type="SUPFAM" id="SSF52172">
    <property type="entry name" value="CheY-like"/>
    <property type="match status" value="2"/>
</dbReference>
<comment type="caution">
    <text evidence="5">The sequence shown here is derived from an EMBL/GenBank/DDBJ whole genome shotgun (WGS) entry which is preliminary data.</text>
</comment>
<feature type="modified residue" description="4-aspartylphosphate" evidence="2">
    <location>
        <position position="51"/>
    </location>
</feature>
<dbReference type="InterPro" id="IPR043128">
    <property type="entry name" value="Rev_trsase/Diguanyl_cyclase"/>
</dbReference>
<proteinExistence type="predicted"/>
<evidence type="ECO:0000313" key="6">
    <source>
        <dbReference type="Proteomes" id="UP001149140"/>
    </source>
</evidence>
<dbReference type="Pfam" id="PF00072">
    <property type="entry name" value="Response_reg"/>
    <property type="match status" value="2"/>
</dbReference>
<dbReference type="PROSITE" id="PS50887">
    <property type="entry name" value="GGDEF"/>
    <property type="match status" value="1"/>
</dbReference>
<evidence type="ECO:0000313" key="5">
    <source>
        <dbReference type="EMBL" id="MDA0166787.1"/>
    </source>
</evidence>
<feature type="domain" description="Response regulatory" evidence="3">
    <location>
        <begin position="282"/>
        <end position="398"/>
    </location>
</feature>
<evidence type="ECO:0000256" key="1">
    <source>
        <dbReference type="ARBA" id="ARBA00022553"/>
    </source>
</evidence>
<name>A0A9X3S6H2_9ACTN</name>
<feature type="modified residue" description="4-aspartylphosphate" evidence="2">
    <location>
        <position position="333"/>
    </location>
</feature>
<feature type="domain" description="Response regulatory" evidence="3">
    <location>
        <begin position="2"/>
        <end position="117"/>
    </location>
</feature>
<dbReference type="SMART" id="SM00267">
    <property type="entry name" value="GGDEF"/>
    <property type="match status" value="1"/>
</dbReference>
<dbReference type="Pfam" id="PF00990">
    <property type="entry name" value="GGDEF"/>
    <property type="match status" value="1"/>
</dbReference>
<dbReference type="PANTHER" id="PTHR44591">
    <property type="entry name" value="STRESS RESPONSE REGULATOR PROTEIN 1"/>
    <property type="match status" value="1"/>
</dbReference>
<feature type="domain" description="GGDEF" evidence="4">
    <location>
        <begin position="160"/>
        <end position="277"/>
    </location>
</feature>
<evidence type="ECO:0000256" key="2">
    <source>
        <dbReference type="PROSITE-ProRule" id="PRU00169"/>
    </source>
</evidence>
<dbReference type="SMART" id="SM00448">
    <property type="entry name" value="REC"/>
    <property type="match status" value="2"/>
</dbReference>
<dbReference type="CDD" id="cd17535">
    <property type="entry name" value="REC_NarL-like"/>
    <property type="match status" value="1"/>
</dbReference>
<sequence length="400" mass="42533">MKILIVDDEPGTRLTVAATVERLGHRALQAADGAEAFNAFEMFRPEVLITDWEMPGMSGSELAARIRSTEANYTYIMVLTGRADESASREAVQLGADDVLSKPPDAAEIERGLIAAERITAMHRRLDADARVDTLTSAGSRSRLDEDLAALCARVVRYGHAYCVAMVGVEPPTNDVLARAGRALVTEIRSGDAVYRSGTKQFVVLLPEQALDTANLAAARLRRAVESAVPHETAVSVGIVTTAGATPEPAALLDLAEAARARSEQTGGVEDSQSVSAGQALRLIVADDDPVSRLMLGAILKREPGFEVVGEAADAGQAVELALRRRPDVVLLDVDMPGGGGARAAVQIREGLPEVRIVAISADDSQSTQYDMMRAGAVGFLTKGSPDDEILRVIRSSVRW</sequence>
<dbReference type="AlphaFoldDB" id="A0A9X3S6H2"/>
<dbReference type="RefSeq" id="WP_270046041.1">
    <property type="nucleotide sequence ID" value="NZ_JAPDOD010000076.1"/>
</dbReference>
<dbReference type="InterPro" id="IPR011006">
    <property type="entry name" value="CheY-like_superfamily"/>
</dbReference>
<dbReference type="CDD" id="cd00156">
    <property type="entry name" value="REC"/>
    <property type="match status" value="1"/>
</dbReference>
<dbReference type="EMBL" id="JAPDOD010000076">
    <property type="protein sequence ID" value="MDA0166787.1"/>
    <property type="molecule type" value="Genomic_DNA"/>
</dbReference>
<gene>
    <name evidence="5" type="ORF">OM076_41385</name>
</gene>
<dbReference type="InterPro" id="IPR058245">
    <property type="entry name" value="NreC/VraR/RcsB-like_REC"/>
</dbReference>
<dbReference type="InterPro" id="IPR000160">
    <property type="entry name" value="GGDEF_dom"/>
</dbReference>
<dbReference type="InterPro" id="IPR029787">
    <property type="entry name" value="Nucleotide_cyclase"/>
</dbReference>
<dbReference type="PANTHER" id="PTHR44591:SF3">
    <property type="entry name" value="RESPONSE REGULATORY DOMAIN-CONTAINING PROTEIN"/>
    <property type="match status" value="1"/>
</dbReference>
<keyword evidence="1 2" id="KW-0597">Phosphoprotein</keyword>
<organism evidence="5 6">
    <name type="scientific">Solirubrobacter ginsenosidimutans</name>
    <dbReference type="NCBI Taxonomy" id="490573"/>
    <lineage>
        <taxon>Bacteria</taxon>
        <taxon>Bacillati</taxon>
        <taxon>Actinomycetota</taxon>
        <taxon>Thermoleophilia</taxon>
        <taxon>Solirubrobacterales</taxon>
        <taxon>Solirubrobacteraceae</taxon>
        <taxon>Solirubrobacter</taxon>
    </lineage>
</organism>
<reference evidence="5" key="1">
    <citation type="submission" date="2022-10" db="EMBL/GenBank/DDBJ databases">
        <title>The WGS of Solirubrobacter ginsenosidimutans DSM 21036.</title>
        <authorList>
            <person name="Jiang Z."/>
        </authorList>
    </citation>
    <scope>NUCLEOTIDE SEQUENCE</scope>
    <source>
        <strain evidence="5">DSM 21036</strain>
    </source>
</reference>
<evidence type="ECO:0000259" key="4">
    <source>
        <dbReference type="PROSITE" id="PS50887"/>
    </source>
</evidence>
<dbReference type="SUPFAM" id="SSF55073">
    <property type="entry name" value="Nucleotide cyclase"/>
    <property type="match status" value="1"/>
</dbReference>